<protein>
    <submittedName>
        <fullName evidence="1">Uncharacterized protein</fullName>
    </submittedName>
</protein>
<accession>A0AA40DTF1</accession>
<dbReference type="Proteomes" id="UP001172102">
    <property type="component" value="Unassembled WGS sequence"/>
</dbReference>
<comment type="caution">
    <text evidence="1">The sequence shown here is derived from an EMBL/GenBank/DDBJ whole genome shotgun (WGS) entry which is preliminary data.</text>
</comment>
<organism evidence="1 2">
    <name type="scientific">Lasiosphaeris hirsuta</name>
    <dbReference type="NCBI Taxonomy" id="260670"/>
    <lineage>
        <taxon>Eukaryota</taxon>
        <taxon>Fungi</taxon>
        <taxon>Dikarya</taxon>
        <taxon>Ascomycota</taxon>
        <taxon>Pezizomycotina</taxon>
        <taxon>Sordariomycetes</taxon>
        <taxon>Sordariomycetidae</taxon>
        <taxon>Sordariales</taxon>
        <taxon>Lasiosphaeriaceae</taxon>
        <taxon>Lasiosphaeris</taxon>
    </lineage>
</organism>
<reference evidence="1" key="1">
    <citation type="submission" date="2023-06" db="EMBL/GenBank/DDBJ databases">
        <title>Genome-scale phylogeny and comparative genomics of the fungal order Sordariales.</title>
        <authorList>
            <consortium name="Lawrence Berkeley National Laboratory"/>
            <person name="Hensen N."/>
            <person name="Bonometti L."/>
            <person name="Westerberg I."/>
            <person name="Brannstrom I.O."/>
            <person name="Guillou S."/>
            <person name="Cros-Aarteil S."/>
            <person name="Calhoun S."/>
            <person name="Haridas S."/>
            <person name="Kuo A."/>
            <person name="Mondo S."/>
            <person name="Pangilinan J."/>
            <person name="Riley R."/>
            <person name="Labutti K."/>
            <person name="Andreopoulos B."/>
            <person name="Lipzen A."/>
            <person name="Chen C."/>
            <person name="Yanf M."/>
            <person name="Daum C."/>
            <person name="Ng V."/>
            <person name="Clum A."/>
            <person name="Steindorff A."/>
            <person name="Ohm R."/>
            <person name="Martin F."/>
            <person name="Silar P."/>
            <person name="Natvig D."/>
            <person name="Lalanne C."/>
            <person name="Gautier V."/>
            <person name="Ament-Velasquez S.L."/>
            <person name="Kruys A."/>
            <person name="Hutchinson M.I."/>
            <person name="Powell A.J."/>
            <person name="Barry K."/>
            <person name="Miller A.N."/>
            <person name="Grigoriev I.V."/>
            <person name="Debuchy R."/>
            <person name="Gladieux P."/>
            <person name="Thoren M.H."/>
            <person name="Johannesson H."/>
        </authorList>
    </citation>
    <scope>NUCLEOTIDE SEQUENCE</scope>
    <source>
        <strain evidence="1">SMH4607-1</strain>
    </source>
</reference>
<evidence type="ECO:0000313" key="1">
    <source>
        <dbReference type="EMBL" id="KAK0711258.1"/>
    </source>
</evidence>
<evidence type="ECO:0000313" key="2">
    <source>
        <dbReference type="Proteomes" id="UP001172102"/>
    </source>
</evidence>
<sequence length="96" mass="10739">MATGNASSATASACRAAPLGTVMTSSEVLAYNMELARANGVNKPQDFKPADNDPNRLYWVREPNGVYLQRDRRTIDHLNCRWYVKSDGVFYAVRLN</sequence>
<dbReference type="AlphaFoldDB" id="A0AA40DTF1"/>
<proteinExistence type="predicted"/>
<gene>
    <name evidence="1" type="ORF">B0H67DRAFT_493169</name>
</gene>
<name>A0AA40DTF1_9PEZI</name>
<keyword evidence="2" id="KW-1185">Reference proteome</keyword>
<dbReference type="EMBL" id="JAUKUA010000005">
    <property type="protein sequence ID" value="KAK0711258.1"/>
    <property type="molecule type" value="Genomic_DNA"/>
</dbReference>